<dbReference type="AlphaFoldDB" id="Q1Z1Z0"/>
<organism evidence="1 2">
    <name type="scientific">Photobacterium profundum 3TCK</name>
    <dbReference type="NCBI Taxonomy" id="314280"/>
    <lineage>
        <taxon>Bacteria</taxon>
        <taxon>Pseudomonadati</taxon>
        <taxon>Pseudomonadota</taxon>
        <taxon>Gammaproteobacteria</taxon>
        <taxon>Vibrionales</taxon>
        <taxon>Vibrionaceae</taxon>
        <taxon>Photobacterium</taxon>
    </lineage>
</organism>
<name>Q1Z1Z0_9GAMM</name>
<dbReference type="GO" id="GO:0004386">
    <property type="term" value="F:helicase activity"/>
    <property type="evidence" value="ECO:0007669"/>
    <property type="project" value="UniProtKB-KW"/>
</dbReference>
<dbReference type="Proteomes" id="UP000003789">
    <property type="component" value="Unassembled WGS sequence"/>
</dbReference>
<dbReference type="InterPro" id="IPR027417">
    <property type="entry name" value="P-loop_NTPase"/>
</dbReference>
<evidence type="ECO:0000313" key="2">
    <source>
        <dbReference type="Proteomes" id="UP000003789"/>
    </source>
</evidence>
<comment type="caution">
    <text evidence="1">The sequence shown here is derived from an EMBL/GenBank/DDBJ whole genome shotgun (WGS) entry which is preliminary data.</text>
</comment>
<proteinExistence type="predicted"/>
<evidence type="ECO:0000313" key="1">
    <source>
        <dbReference type="EMBL" id="EAS42523.1"/>
    </source>
</evidence>
<sequence length="49" mass="5348">MQNLLPIDSLKLDFLKALQTSHLVIEAETGSGKSTRLPLWAAESGRVLV</sequence>
<reference evidence="1 2" key="1">
    <citation type="submission" date="2006-03" db="EMBL/GenBank/DDBJ databases">
        <authorList>
            <person name="Bartlett D.H."/>
            <person name="Valle G."/>
            <person name="Lauro F.M."/>
            <person name="Vezzi A."/>
            <person name="Simonato F."/>
            <person name="Eloe E."/>
            <person name="Vitulo N."/>
            <person name="Stratton T.K."/>
            <person name="D'angelo M."/>
            <person name="Ferriera S."/>
            <person name="Johnson J."/>
            <person name="Kravitz S."/>
            <person name="Beeson K."/>
            <person name="Sutton G."/>
            <person name="Rogers Y."/>
            <person name="Friedman R."/>
            <person name="Frazier M."/>
            <person name="Venter J.C."/>
        </authorList>
    </citation>
    <scope>NUCLEOTIDE SEQUENCE [LARGE SCALE GENOMIC DNA]</scope>
    <source>
        <strain evidence="1 2">3TCK</strain>
    </source>
</reference>
<dbReference type="Gene3D" id="3.40.50.300">
    <property type="entry name" value="P-loop containing nucleotide triphosphate hydrolases"/>
    <property type="match status" value="1"/>
</dbReference>
<accession>Q1Z1Z0</accession>
<dbReference type="HOGENOM" id="CLU_3138948_0_0_6"/>
<dbReference type="EMBL" id="AAPH01000019">
    <property type="protein sequence ID" value="EAS42523.1"/>
    <property type="molecule type" value="Genomic_DNA"/>
</dbReference>
<keyword evidence="1" id="KW-0378">Hydrolase</keyword>
<keyword evidence="1" id="KW-0067">ATP-binding</keyword>
<protein>
    <submittedName>
        <fullName evidence="1">Putative ATP-dependent helicase</fullName>
    </submittedName>
</protein>
<keyword evidence="1" id="KW-0547">Nucleotide-binding</keyword>
<gene>
    <name evidence="1" type="ORF">P3TCK_19080</name>
</gene>
<keyword evidence="1" id="KW-0347">Helicase</keyword>